<dbReference type="EMBL" id="JBHTBJ010000005">
    <property type="protein sequence ID" value="MFC7274194.1"/>
    <property type="molecule type" value="Genomic_DNA"/>
</dbReference>
<dbReference type="GO" id="GO:0016787">
    <property type="term" value="F:hydrolase activity"/>
    <property type="evidence" value="ECO:0007669"/>
    <property type="project" value="UniProtKB-KW"/>
</dbReference>
<dbReference type="PANTHER" id="PTHR43481">
    <property type="entry name" value="FRUCTOSE-1-PHOSPHATE PHOSPHATASE"/>
    <property type="match status" value="1"/>
</dbReference>
<dbReference type="InterPro" id="IPR023214">
    <property type="entry name" value="HAD_sf"/>
</dbReference>
<dbReference type="SUPFAM" id="SSF56784">
    <property type="entry name" value="HAD-like"/>
    <property type="match status" value="1"/>
</dbReference>
<dbReference type="NCBIfam" id="TIGR01509">
    <property type="entry name" value="HAD-SF-IA-v3"/>
    <property type="match status" value="1"/>
</dbReference>
<dbReference type="Gene3D" id="1.10.150.240">
    <property type="entry name" value="Putative phosphatase, domain 2"/>
    <property type="match status" value="1"/>
</dbReference>
<dbReference type="InterPro" id="IPR036412">
    <property type="entry name" value="HAD-like_sf"/>
</dbReference>
<proteinExistence type="predicted"/>
<gene>
    <name evidence="1" type="ORF">ACFQS1_09405</name>
</gene>
<evidence type="ECO:0000313" key="2">
    <source>
        <dbReference type="Proteomes" id="UP001596548"/>
    </source>
</evidence>
<evidence type="ECO:0000313" key="1">
    <source>
        <dbReference type="EMBL" id="MFC7274194.1"/>
    </source>
</evidence>
<keyword evidence="1" id="KW-0378">Hydrolase</keyword>
<reference evidence="2" key="1">
    <citation type="journal article" date="2019" name="Int. J. Syst. Evol. Microbiol.">
        <title>The Global Catalogue of Microorganisms (GCM) 10K type strain sequencing project: providing services to taxonomists for standard genome sequencing and annotation.</title>
        <authorList>
            <consortium name="The Broad Institute Genomics Platform"/>
            <consortium name="The Broad Institute Genome Sequencing Center for Infectious Disease"/>
            <person name="Wu L."/>
            <person name="Ma J."/>
        </authorList>
    </citation>
    <scope>NUCLEOTIDE SEQUENCE [LARGE SCALE GENOMIC DNA]</scope>
    <source>
        <strain evidence="2">XZYJT-10</strain>
    </source>
</reference>
<dbReference type="SFLD" id="SFLDS00003">
    <property type="entry name" value="Haloacid_Dehalogenase"/>
    <property type="match status" value="1"/>
</dbReference>
<dbReference type="PRINTS" id="PR00413">
    <property type="entry name" value="HADHALOGNASE"/>
</dbReference>
<accession>A0ABW2HLT8</accession>
<organism evidence="1 2">
    <name type="scientific">Paractinoplanes rhizophilus</name>
    <dbReference type="NCBI Taxonomy" id="1416877"/>
    <lineage>
        <taxon>Bacteria</taxon>
        <taxon>Bacillati</taxon>
        <taxon>Actinomycetota</taxon>
        <taxon>Actinomycetes</taxon>
        <taxon>Micromonosporales</taxon>
        <taxon>Micromonosporaceae</taxon>
        <taxon>Paractinoplanes</taxon>
    </lineage>
</organism>
<sequence>MADLNDIRAILNDIRAILFDMDGTLVDSDRAVERSWLAWAAEYGADGPATYRMAHGSPSETTVRKLLSHLGDDEIRRAATRQLELQYDDLADVMATPGALELIATLDRLGLPWAVVTSADERLAKARLTAAGITPRVLVTTDDVPAGKPDPAGYLLAARMLGVPAENCLVVEDAEVGLEAARAAGAHTAALRGLSGDVGLRGLADLTAMITQAGRPGTRR</sequence>
<dbReference type="RefSeq" id="WP_378965859.1">
    <property type="nucleotide sequence ID" value="NZ_JBHTBJ010000005.1"/>
</dbReference>
<keyword evidence="2" id="KW-1185">Reference proteome</keyword>
<protein>
    <submittedName>
        <fullName evidence="1">HAD family hydrolase</fullName>
    </submittedName>
</protein>
<dbReference type="PANTHER" id="PTHR43481:SF4">
    <property type="entry name" value="GLYCEROL-1-PHOSPHATE PHOSPHOHYDROLASE 1-RELATED"/>
    <property type="match status" value="1"/>
</dbReference>
<dbReference type="Gene3D" id="3.40.50.1000">
    <property type="entry name" value="HAD superfamily/HAD-like"/>
    <property type="match status" value="1"/>
</dbReference>
<dbReference type="InterPro" id="IPR006439">
    <property type="entry name" value="HAD-SF_hydro_IA"/>
</dbReference>
<dbReference type="NCBIfam" id="TIGR01549">
    <property type="entry name" value="HAD-SF-IA-v1"/>
    <property type="match status" value="1"/>
</dbReference>
<dbReference type="SFLD" id="SFLDG01135">
    <property type="entry name" value="C1.5.6:_HAD__Beta-PGM__Phospha"/>
    <property type="match status" value="1"/>
</dbReference>
<comment type="caution">
    <text evidence="1">The sequence shown here is derived from an EMBL/GenBank/DDBJ whole genome shotgun (WGS) entry which is preliminary data.</text>
</comment>
<dbReference type="Proteomes" id="UP001596548">
    <property type="component" value="Unassembled WGS sequence"/>
</dbReference>
<name>A0ABW2HLT8_9ACTN</name>
<dbReference type="InterPro" id="IPR051806">
    <property type="entry name" value="HAD-like_SPP"/>
</dbReference>
<dbReference type="Pfam" id="PF00702">
    <property type="entry name" value="Hydrolase"/>
    <property type="match status" value="1"/>
</dbReference>
<dbReference type="SFLD" id="SFLDG01129">
    <property type="entry name" value="C1.5:_HAD__Beta-PGM__Phosphata"/>
    <property type="match status" value="1"/>
</dbReference>
<dbReference type="InterPro" id="IPR023198">
    <property type="entry name" value="PGP-like_dom2"/>
</dbReference>